<dbReference type="EMBL" id="ML993580">
    <property type="protein sequence ID" value="KAF2172862.1"/>
    <property type="molecule type" value="Genomic_DNA"/>
</dbReference>
<evidence type="ECO:0000313" key="12">
    <source>
        <dbReference type="EMBL" id="KAF2172862.1"/>
    </source>
</evidence>
<dbReference type="EC" id="3.1.2.22" evidence="2"/>
<keyword evidence="4" id="KW-0719">Serine esterase</keyword>
<keyword evidence="6" id="KW-0276">Fatty acid metabolism</keyword>
<evidence type="ECO:0000256" key="5">
    <source>
        <dbReference type="ARBA" id="ARBA00022801"/>
    </source>
</evidence>
<name>A0A6A6D3V0_ZASCE</name>
<keyword evidence="6" id="KW-0443">Lipid metabolism</keyword>
<dbReference type="GO" id="GO:0008474">
    <property type="term" value="F:palmitoyl-(protein) hydrolase activity"/>
    <property type="evidence" value="ECO:0007669"/>
    <property type="project" value="UniProtKB-EC"/>
</dbReference>
<comment type="catalytic activity">
    <reaction evidence="9">
        <text>S-hexadecanoyl-L-cysteinyl-[protein] + H2O = L-cysteinyl-[protein] + hexadecanoate + H(+)</text>
        <dbReference type="Rhea" id="RHEA:19233"/>
        <dbReference type="Rhea" id="RHEA-COMP:10131"/>
        <dbReference type="Rhea" id="RHEA-COMP:11032"/>
        <dbReference type="ChEBI" id="CHEBI:7896"/>
        <dbReference type="ChEBI" id="CHEBI:15377"/>
        <dbReference type="ChEBI" id="CHEBI:15378"/>
        <dbReference type="ChEBI" id="CHEBI:29950"/>
        <dbReference type="ChEBI" id="CHEBI:74151"/>
        <dbReference type="EC" id="3.1.2.22"/>
    </reaction>
</comment>
<evidence type="ECO:0000256" key="9">
    <source>
        <dbReference type="ARBA" id="ARBA00047337"/>
    </source>
</evidence>
<evidence type="ECO:0000256" key="1">
    <source>
        <dbReference type="ARBA" id="ARBA00006499"/>
    </source>
</evidence>
<evidence type="ECO:0000256" key="2">
    <source>
        <dbReference type="ARBA" id="ARBA00012423"/>
    </source>
</evidence>
<keyword evidence="5" id="KW-0378">Hydrolase</keyword>
<feature type="region of interest" description="Disordered" evidence="10">
    <location>
        <begin position="1"/>
        <end position="28"/>
    </location>
</feature>
<dbReference type="Pfam" id="PF02230">
    <property type="entry name" value="Abhydrolase_2"/>
    <property type="match status" value="1"/>
</dbReference>
<proteinExistence type="inferred from homology"/>
<dbReference type="Gene3D" id="3.40.50.1820">
    <property type="entry name" value="alpha/beta hydrolase"/>
    <property type="match status" value="1"/>
</dbReference>
<comment type="similarity">
    <text evidence="1">Belongs to the AB hydrolase superfamily. AB hydrolase 2 family.</text>
</comment>
<feature type="domain" description="Phospholipase/carboxylesterase/thioesterase" evidence="11">
    <location>
        <begin position="28"/>
        <end position="256"/>
    </location>
</feature>
<dbReference type="AlphaFoldDB" id="A0A6A6D3V0"/>
<dbReference type="InterPro" id="IPR050565">
    <property type="entry name" value="LYPA1-2/EST-like"/>
</dbReference>
<dbReference type="SUPFAM" id="SSF53474">
    <property type="entry name" value="alpha/beta-Hydrolases"/>
    <property type="match status" value="1"/>
</dbReference>
<keyword evidence="13" id="KW-1185">Reference proteome</keyword>
<dbReference type="OrthoDB" id="2418081at2759"/>
<dbReference type="InterPro" id="IPR003140">
    <property type="entry name" value="PLipase/COase/thioEstase"/>
</dbReference>
<evidence type="ECO:0000256" key="3">
    <source>
        <dbReference type="ARBA" id="ARBA00014923"/>
    </source>
</evidence>
<accession>A0A6A6D3V0</accession>
<dbReference type="GO" id="GO:0006631">
    <property type="term" value="P:fatty acid metabolic process"/>
    <property type="evidence" value="ECO:0007669"/>
    <property type="project" value="UniProtKB-KW"/>
</dbReference>
<dbReference type="RefSeq" id="XP_033673751.1">
    <property type="nucleotide sequence ID" value="XM_033815213.1"/>
</dbReference>
<dbReference type="Proteomes" id="UP000799537">
    <property type="component" value="Unassembled WGS sequence"/>
</dbReference>
<sequence length="262" mass="29225">MATNERNINFPQDRGREDPIYKPATTPSENAKNSAAFIFVHGLADSAAAIENVGDQFQQGNKLPWLSWIFPNAKHNPITMDKAWFTPNSLPYLTPSRPELVPDEDEEGMLETVAYLESLIDTVVESGTPPNRIVLGGFSQGCAMSLLTHLTSSKYSGQLAGIVGLLGYLPLSDQKQRIQEIRTEKGLKWNEERKVPVFLARGTKDEFIPRRAWLYTVDALKELGVEESVTDVQIYEGLTHTLNGALLRDLCVWLEKVVPAIE</sequence>
<evidence type="ECO:0000259" key="11">
    <source>
        <dbReference type="Pfam" id="PF02230"/>
    </source>
</evidence>
<protein>
    <recommendedName>
        <fullName evidence="3">Acyl-protein thioesterase 1</fullName>
        <ecNumber evidence="2">3.1.2.22</ecNumber>
    </recommendedName>
    <alternativeName>
        <fullName evidence="8">Palmitoyl-protein hydrolase</fullName>
    </alternativeName>
</protein>
<gene>
    <name evidence="12" type="ORF">M409DRAFT_62528</name>
</gene>
<evidence type="ECO:0000256" key="4">
    <source>
        <dbReference type="ARBA" id="ARBA00022487"/>
    </source>
</evidence>
<evidence type="ECO:0000256" key="7">
    <source>
        <dbReference type="ARBA" id="ARBA00029392"/>
    </source>
</evidence>
<evidence type="ECO:0000313" key="13">
    <source>
        <dbReference type="Proteomes" id="UP000799537"/>
    </source>
</evidence>
<dbReference type="PANTHER" id="PTHR10655">
    <property type="entry name" value="LYSOPHOSPHOLIPASE-RELATED"/>
    <property type="match status" value="1"/>
</dbReference>
<reference evidence="12" key="1">
    <citation type="journal article" date="2020" name="Stud. Mycol.">
        <title>101 Dothideomycetes genomes: a test case for predicting lifestyles and emergence of pathogens.</title>
        <authorList>
            <person name="Haridas S."/>
            <person name="Albert R."/>
            <person name="Binder M."/>
            <person name="Bloem J."/>
            <person name="Labutti K."/>
            <person name="Salamov A."/>
            <person name="Andreopoulos B."/>
            <person name="Baker S."/>
            <person name="Barry K."/>
            <person name="Bills G."/>
            <person name="Bluhm B."/>
            <person name="Cannon C."/>
            <person name="Castanera R."/>
            <person name="Culley D."/>
            <person name="Daum C."/>
            <person name="Ezra D."/>
            <person name="Gonzalez J."/>
            <person name="Henrissat B."/>
            <person name="Kuo A."/>
            <person name="Liang C."/>
            <person name="Lipzen A."/>
            <person name="Lutzoni F."/>
            <person name="Magnuson J."/>
            <person name="Mondo S."/>
            <person name="Nolan M."/>
            <person name="Ohm R."/>
            <person name="Pangilinan J."/>
            <person name="Park H.-J."/>
            <person name="Ramirez L."/>
            <person name="Alfaro M."/>
            <person name="Sun H."/>
            <person name="Tritt A."/>
            <person name="Yoshinaga Y."/>
            <person name="Zwiers L.-H."/>
            <person name="Turgeon B."/>
            <person name="Goodwin S."/>
            <person name="Spatafora J."/>
            <person name="Crous P."/>
            <person name="Grigoriev I."/>
        </authorList>
    </citation>
    <scope>NUCLEOTIDE SEQUENCE</scope>
    <source>
        <strain evidence="12">ATCC 36951</strain>
    </source>
</reference>
<dbReference type="GO" id="GO:0052689">
    <property type="term" value="F:carboxylic ester hydrolase activity"/>
    <property type="evidence" value="ECO:0007669"/>
    <property type="project" value="UniProtKB-KW"/>
</dbReference>
<dbReference type="GO" id="GO:0005737">
    <property type="term" value="C:cytoplasm"/>
    <property type="evidence" value="ECO:0007669"/>
    <property type="project" value="TreeGrafter"/>
</dbReference>
<dbReference type="InterPro" id="IPR029058">
    <property type="entry name" value="AB_hydrolase_fold"/>
</dbReference>
<feature type="compositionally biased region" description="Polar residues" evidence="10">
    <location>
        <begin position="1"/>
        <end position="10"/>
    </location>
</feature>
<dbReference type="PANTHER" id="PTHR10655:SF17">
    <property type="entry name" value="LYSOPHOSPHOLIPASE-LIKE PROTEIN 1"/>
    <property type="match status" value="1"/>
</dbReference>
<dbReference type="GeneID" id="54568485"/>
<evidence type="ECO:0000256" key="10">
    <source>
        <dbReference type="SAM" id="MobiDB-lite"/>
    </source>
</evidence>
<comment type="function">
    <text evidence="7">Hydrolyzes fatty acids from S-acylated cysteine residues in proteins with a strong preference for palmitoylated G-alpha proteins over other acyl substrates. Mediates the deacylation of G-alpha proteins such as GPA1 in vivo, but has weak or no activity toward palmitoylated Ras proteins. Has weak lysophospholipase activity in vitro; however such activity may not exist in vivo.</text>
</comment>
<organism evidence="12 13">
    <name type="scientific">Zasmidium cellare ATCC 36951</name>
    <dbReference type="NCBI Taxonomy" id="1080233"/>
    <lineage>
        <taxon>Eukaryota</taxon>
        <taxon>Fungi</taxon>
        <taxon>Dikarya</taxon>
        <taxon>Ascomycota</taxon>
        <taxon>Pezizomycotina</taxon>
        <taxon>Dothideomycetes</taxon>
        <taxon>Dothideomycetidae</taxon>
        <taxon>Mycosphaerellales</taxon>
        <taxon>Mycosphaerellaceae</taxon>
        <taxon>Zasmidium</taxon>
    </lineage>
</organism>
<evidence type="ECO:0000256" key="8">
    <source>
        <dbReference type="ARBA" id="ARBA00031195"/>
    </source>
</evidence>
<evidence type="ECO:0000256" key="6">
    <source>
        <dbReference type="ARBA" id="ARBA00022832"/>
    </source>
</evidence>